<dbReference type="EMBL" id="VSWD01000008">
    <property type="protein sequence ID" value="KAK3096259.1"/>
    <property type="molecule type" value="Genomic_DNA"/>
</dbReference>
<dbReference type="Pfam" id="PF07690">
    <property type="entry name" value="MFS_1"/>
    <property type="match status" value="1"/>
</dbReference>
<dbReference type="GO" id="GO:0008028">
    <property type="term" value="F:monocarboxylic acid transmembrane transporter activity"/>
    <property type="evidence" value="ECO:0007669"/>
    <property type="project" value="TreeGrafter"/>
</dbReference>
<feature type="transmembrane region" description="Helical" evidence="1">
    <location>
        <begin position="327"/>
        <end position="347"/>
    </location>
</feature>
<dbReference type="InterPro" id="IPR011701">
    <property type="entry name" value="MFS"/>
</dbReference>
<dbReference type="AlphaFoldDB" id="A0AA88Y258"/>
<proteinExistence type="predicted"/>
<evidence type="ECO:0000313" key="2">
    <source>
        <dbReference type="EMBL" id="KAK3096259.1"/>
    </source>
</evidence>
<dbReference type="PANTHER" id="PTHR11360">
    <property type="entry name" value="MONOCARBOXYLATE TRANSPORTER"/>
    <property type="match status" value="1"/>
</dbReference>
<name>A0AA88Y258_PINIB</name>
<keyword evidence="1" id="KW-1133">Transmembrane helix</keyword>
<comment type="caution">
    <text evidence="2">The sequence shown here is derived from an EMBL/GenBank/DDBJ whole genome shotgun (WGS) entry which is preliminary data.</text>
</comment>
<feature type="transmembrane region" description="Helical" evidence="1">
    <location>
        <begin position="301"/>
        <end position="321"/>
    </location>
</feature>
<accession>A0AA88Y258</accession>
<dbReference type="PANTHER" id="PTHR11360:SF284">
    <property type="entry name" value="EG:103B4.3 PROTEIN-RELATED"/>
    <property type="match status" value="1"/>
</dbReference>
<feature type="transmembrane region" description="Helical" evidence="1">
    <location>
        <begin position="174"/>
        <end position="194"/>
    </location>
</feature>
<feature type="transmembrane region" description="Helical" evidence="1">
    <location>
        <begin position="59"/>
        <end position="79"/>
    </location>
</feature>
<dbReference type="Proteomes" id="UP001186944">
    <property type="component" value="Unassembled WGS sequence"/>
</dbReference>
<dbReference type="SUPFAM" id="SSF103473">
    <property type="entry name" value="MFS general substrate transporter"/>
    <property type="match status" value="1"/>
</dbReference>
<dbReference type="Gene3D" id="1.20.1250.20">
    <property type="entry name" value="MFS general substrate transporter like domains"/>
    <property type="match status" value="1"/>
</dbReference>
<dbReference type="InterPro" id="IPR036259">
    <property type="entry name" value="MFS_trans_sf"/>
</dbReference>
<feature type="transmembrane region" description="Helical" evidence="1">
    <location>
        <begin position="112"/>
        <end position="139"/>
    </location>
</feature>
<gene>
    <name evidence="2" type="ORF">FSP39_025048</name>
</gene>
<sequence>MGVTDPGRRDRDIDGGWAWMVMLGSFGCQFLAGFLNYSAGVIHVALLEEFDGGVAKTSFVGSVFASLAFLVGPFVSILINISNCRITVMVGGLLLAVGYSASFFVYRLDFLLVTYGILAGTGTSFICMTTVVVIAYSFVKYRGVVVGINIAGAGLGMFASGPAAQALIDAYNVHGAFLMLGAISSHAIVFGALLRPSHIELGQKVKLHFRKRTEKDDSSQSCSDSGVVQLFKNPTFLCFVVSSLLWNFSYAMLLIHLPNFAHVSGADHHQSALLITMIGVGSTFNRILTGLTQGPDGFDPLLIYMGFLGVTGALILTFPLYSAQYSGQMVFSLLFGVYSGGLIALFNPLSIELVGLQQLSSGVGILFFLSGIGYIIGPPVAGLFFVVSFLMMLVSAAYRKPISEVEDSEVLSVKRLAETRFLSGSTCINTSLSLIVQDEISSLKAKSRAVSASNIELHESTAVLANGYHSSSLLGSKNLYSTDQNDQDP</sequence>
<feature type="transmembrane region" description="Helical" evidence="1">
    <location>
        <begin position="17"/>
        <end position="39"/>
    </location>
</feature>
<feature type="transmembrane region" description="Helical" evidence="1">
    <location>
        <begin position="146"/>
        <end position="168"/>
    </location>
</feature>
<evidence type="ECO:0000313" key="3">
    <source>
        <dbReference type="Proteomes" id="UP001186944"/>
    </source>
</evidence>
<reference evidence="2" key="1">
    <citation type="submission" date="2019-08" db="EMBL/GenBank/DDBJ databases">
        <title>The improved chromosome-level genome for the pearl oyster Pinctada fucata martensii using PacBio sequencing and Hi-C.</title>
        <authorList>
            <person name="Zheng Z."/>
        </authorList>
    </citation>
    <scope>NUCLEOTIDE SEQUENCE</scope>
    <source>
        <strain evidence="2">ZZ-2019</strain>
        <tissue evidence="2">Adductor muscle</tissue>
    </source>
</reference>
<evidence type="ECO:0008006" key="4">
    <source>
        <dbReference type="Google" id="ProtNLM"/>
    </source>
</evidence>
<keyword evidence="3" id="KW-1185">Reference proteome</keyword>
<keyword evidence="1" id="KW-0812">Transmembrane</keyword>
<feature type="transmembrane region" description="Helical" evidence="1">
    <location>
        <begin position="236"/>
        <end position="257"/>
    </location>
</feature>
<organism evidence="2 3">
    <name type="scientific">Pinctada imbricata</name>
    <name type="common">Atlantic pearl-oyster</name>
    <name type="synonym">Pinctada martensii</name>
    <dbReference type="NCBI Taxonomy" id="66713"/>
    <lineage>
        <taxon>Eukaryota</taxon>
        <taxon>Metazoa</taxon>
        <taxon>Spiralia</taxon>
        <taxon>Lophotrochozoa</taxon>
        <taxon>Mollusca</taxon>
        <taxon>Bivalvia</taxon>
        <taxon>Autobranchia</taxon>
        <taxon>Pteriomorphia</taxon>
        <taxon>Pterioida</taxon>
        <taxon>Pterioidea</taxon>
        <taxon>Pteriidae</taxon>
        <taxon>Pinctada</taxon>
    </lineage>
</organism>
<dbReference type="InterPro" id="IPR050327">
    <property type="entry name" value="Proton-linked_MCT"/>
</dbReference>
<evidence type="ECO:0000256" key="1">
    <source>
        <dbReference type="SAM" id="Phobius"/>
    </source>
</evidence>
<protein>
    <recommendedName>
        <fullName evidence="4">Major facilitator superfamily (MFS) profile domain-containing protein</fullName>
    </recommendedName>
</protein>
<feature type="transmembrane region" description="Helical" evidence="1">
    <location>
        <begin position="86"/>
        <end position="106"/>
    </location>
</feature>
<keyword evidence="1" id="KW-0472">Membrane</keyword>